<keyword evidence="2" id="KW-1185">Reference proteome</keyword>
<proteinExistence type="predicted"/>
<name>A0A2I2G4N7_9EURO</name>
<dbReference type="GeneID" id="36552066"/>
<evidence type="ECO:0000313" key="1">
    <source>
        <dbReference type="EMBL" id="PLB47838.1"/>
    </source>
</evidence>
<dbReference type="RefSeq" id="XP_024703140.1">
    <property type="nucleotide sequence ID" value="XM_024844366.1"/>
</dbReference>
<accession>A0A2I2G4N7</accession>
<comment type="caution">
    <text evidence="1">The sequence shown here is derived from an EMBL/GenBank/DDBJ whole genome shotgun (WGS) entry which is preliminary data.</text>
</comment>
<evidence type="ECO:0000313" key="2">
    <source>
        <dbReference type="Proteomes" id="UP000234275"/>
    </source>
</evidence>
<sequence length="75" mass="8844">KVSQKILNTILLFKNIITTVVAFNPIYYTASAWAVVSLRLIISHITINPEQEETNILNYKWREIELTYKIPYLIY</sequence>
<dbReference type="EMBL" id="MSFO01000005">
    <property type="protein sequence ID" value="PLB47838.1"/>
    <property type="molecule type" value="Genomic_DNA"/>
</dbReference>
<protein>
    <submittedName>
        <fullName evidence="1">Uncharacterized protein</fullName>
    </submittedName>
</protein>
<reference evidence="1 2" key="1">
    <citation type="submission" date="2016-12" db="EMBL/GenBank/DDBJ databases">
        <title>The genomes of Aspergillus section Nigri reveals drivers in fungal speciation.</title>
        <authorList>
            <consortium name="DOE Joint Genome Institute"/>
            <person name="Vesth T.C."/>
            <person name="Nybo J."/>
            <person name="Theobald S."/>
            <person name="Brandl J."/>
            <person name="Frisvad J.C."/>
            <person name="Nielsen K.F."/>
            <person name="Lyhne E.K."/>
            <person name="Kogle M.E."/>
            <person name="Kuo A."/>
            <person name="Riley R."/>
            <person name="Clum A."/>
            <person name="Nolan M."/>
            <person name="Lipzen A."/>
            <person name="Salamov A."/>
            <person name="Henrissat B."/>
            <person name="Wiebenga A."/>
            <person name="De Vries R.P."/>
            <person name="Grigoriev I.V."/>
            <person name="Mortensen U.H."/>
            <person name="Andersen M.R."/>
            <person name="Baker S.E."/>
        </authorList>
    </citation>
    <scope>NUCLEOTIDE SEQUENCE [LARGE SCALE GENOMIC DNA]</scope>
    <source>
        <strain evidence="1 2">IBT 23096</strain>
    </source>
</reference>
<dbReference type="Proteomes" id="UP000234275">
    <property type="component" value="Unassembled WGS sequence"/>
</dbReference>
<dbReference type="AlphaFoldDB" id="A0A2I2G4N7"/>
<feature type="non-terminal residue" evidence="1">
    <location>
        <position position="1"/>
    </location>
</feature>
<dbReference type="VEuPathDB" id="FungiDB:P170DRAFT_359607"/>
<organism evidence="1 2">
    <name type="scientific">Aspergillus steynii IBT 23096</name>
    <dbReference type="NCBI Taxonomy" id="1392250"/>
    <lineage>
        <taxon>Eukaryota</taxon>
        <taxon>Fungi</taxon>
        <taxon>Dikarya</taxon>
        <taxon>Ascomycota</taxon>
        <taxon>Pezizomycotina</taxon>
        <taxon>Eurotiomycetes</taxon>
        <taxon>Eurotiomycetidae</taxon>
        <taxon>Eurotiales</taxon>
        <taxon>Aspergillaceae</taxon>
        <taxon>Aspergillus</taxon>
        <taxon>Aspergillus subgen. Circumdati</taxon>
    </lineage>
</organism>
<gene>
    <name evidence="1" type="ORF">P170DRAFT_359607</name>
</gene>